<feature type="domain" description="Protein kinase" evidence="1">
    <location>
        <begin position="149"/>
        <end position="399"/>
    </location>
</feature>
<dbReference type="PRINTS" id="PR00109">
    <property type="entry name" value="TYRKINASE"/>
</dbReference>
<dbReference type="InterPro" id="IPR011009">
    <property type="entry name" value="Kinase-like_dom_sf"/>
</dbReference>
<dbReference type="PANTHER" id="PTHR24416">
    <property type="entry name" value="TYROSINE-PROTEIN KINASE RECEPTOR"/>
    <property type="match status" value="1"/>
</dbReference>
<dbReference type="InterPro" id="IPR008266">
    <property type="entry name" value="Tyr_kinase_AS"/>
</dbReference>
<evidence type="ECO:0000259" key="1">
    <source>
        <dbReference type="PROSITE" id="PS50011"/>
    </source>
</evidence>
<organism evidence="2 3">
    <name type="scientific">Diabrotica virgifera virgifera</name>
    <name type="common">western corn rootworm</name>
    <dbReference type="NCBI Taxonomy" id="50390"/>
    <lineage>
        <taxon>Eukaryota</taxon>
        <taxon>Metazoa</taxon>
        <taxon>Ecdysozoa</taxon>
        <taxon>Arthropoda</taxon>
        <taxon>Hexapoda</taxon>
        <taxon>Insecta</taxon>
        <taxon>Pterygota</taxon>
        <taxon>Neoptera</taxon>
        <taxon>Endopterygota</taxon>
        <taxon>Coleoptera</taxon>
        <taxon>Polyphaga</taxon>
        <taxon>Cucujiformia</taxon>
        <taxon>Chrysomeloidea</taxon>
        <taxon>Chrysomelidae</taxon>
        <taxon>Galerucinae</taxon>
        <taxon>Diabroticina</taxon>
        <taxon>Diabroticites</taxon>
        <taxon>Diabrotica</taxon>
    </lineage>
</organism>
<dbReference type="InterPro" id="IPR001245">
    <property type="entry name" value="Ser-Thr/Tyr_kinase_cat_dom"/>
</dbReference>
<dbReference type="Proteomes" id="UP001652700">
    <property type="component" value="Unplaced"/>
</dbReference>
<dbReference type="PROSITE" id="PS50011">
    <property type="entry name" value="PROTEIN_KINASE_DOM"/>
    <property type="match status" value="1"/>
</dbReference>
<name>A0ABM5KIT7_DIAVI</name>
<dbReference type="EnsemblMetazoa" id="XM_050654168.1">
    <property type="protein sequence ID" value="XP_050510125.1"/>
    <property type="gene ID" value="LOC114335452"/>
</dbReference>
<dbReference type="InterPro" id="IPR000719">
    <property type="entry name" value="Prot_kinase_dom"/>
</dbReference>
<dbReference type="InterPro" id="IPR050122">
    <property type="entry name" value="RTK"/>
</dbReference>
<dbReference type="RefSeq" id="XP_050510125.1">
    <property type="nucleotide sequence ID" value="XM_050654168.1"/>
</dbReference>
<evidence type="ECO:0000313" key="2">
    <source>
        <dbReference type="EnsemblMetazoa" id="XP_050510132.1"/>
    </source>
</evidence>
<dbReference type="PANTHER" id="PTHR24416:SF611">
    <property type="entry name" value="TYROSINE-PROTEIN KINASE TRANSMEMBRANE RECEPTOR ROR"/>
    <property type="match status" value="1"/>
</dbReference>
<reference evidence="2" key="1">
    <citation type="submission" date="2025-05" db="UniProtKB">
        <authorList>
            <consortium name="EnsemblMetazoa"/>
        </authorList>
    </citation>
    <scope>IDENTIFICATION</scope>
</reference>
<dbReference type="SUPFAM" id="SSF56112">
    <property type="entry name" value="Protein kinase-like (PK-like)"/>
    <property type="match status" value="1"/>
</dbReference>
<dbReference type="PROSITE" id="PS00109">
    <property type="entry name" value="PROTEIN_KINASE_TYR"/>
    <property type="match status" value="1"/>
</dbReference>
<sequence length="399" mass="46045">MNPFLNLGMFEQIMFQHAAAQIQQAVEQGFNAHFTATDDDDSTIDFEPMVPQKKDYEPKMTDLELLEKTVSMMKSDKDFLLILQNILKVCDDPEKFKPENLAVLRGFAQLLDEIRDDNCEKPLKFISATLSERFLTKELLKFTGTTDKVEELAYLARGGFGLIFIGTLKKTDGSKDKVIVKRSVPGKEAFLKSEATIMSQLDHKNIIKMLSFVPDSMEIVMEFMENKRLDTFLEGVKIDKKIFYNMILDIINGMEYLEQNKIVHRDLSPRNIFVGSNMECKIGDFGFAVKVTRPDGIYKEEHGKLTGHHIPQNVLISQEFSTKTDIWSFGLLVWEMHYLKFGGPLFMLMPILDRFKFSGELPCENIPRRITNYFEHLMHVDPARRPPFAEIKKFFSSYV</sequence>
<dbReference type="GeneID" id="114335452"/>
<dbReference type="EnsemblMetazoa" id="XM_050654175.1">
    <property type="protein sequence ID" value="XP_050510132.1"/>
    <property type="gene ID" value="LOC114335452"/>
</dbReference>
<protein>
    <recommendedName>
        <fullName evidence="1">Protein kinase domain-containing protein</fullName>
    </recommendedName>
</protein>
<dbReference type="RefSeq" id="XP_050510132.1">
    <property type="nucleotide sequence ID" value="XM_050654175.1"/>
</dbReference>
<proteinExistence type="predicted"/>
<dbReference type="Gene3D" id="1.10.510.10">
    <property type="entry name" value="Transferase(Phosphotransferase) domain 1"/>
    <property type="match status" value="1"/>
</dbReference>
<accession>A0ABM5KIT7</accession>
<dbReference type="Pfam" id="PF07714">
    <property type="entry name" value="PK_Tyr_Ser-Thr"/>
    <property type="match status" value="1"/>
</dbReference>
<keyword evidence="3" id="KW-1185">Reference proteome</keyword>
<evidence type="ECO:0000313" key="3">
    <source>
        <dbReference type="Proteomes" id="UP001652700"/>
    </source>
</evidence>